<dbReference type="PANTHER" id="PTHR44305">
    <property type="entry name" value="SI:DKEY-192D15.2-RELATED"/>
    <property type="match status" value="1"/>
</dbReference>
<dbReference type="OrthoDB" id="310217at2759"/>
<evidence type="ECO:0000259" key="2">
    <source>
        <dbReference type="PROSITE" id="PS50011"/>
    </source>
</evidence>
<dbReference type="InterPro" id="IPR053083">
    <property type="entry name" value="TF_kinase-domain_protein"/>
</dbReference>
<reference evidence="4" key="1">
    <citation type="journal article" date="2012" name="PLoS Genet.">
        <title>The genomes of the fungal plant pathogens Cladosporium fulvum and Dothistroma septosporum reveal adaptation to different hosts and lifestyles but also signatures of common ancestry.</title>
        <authorList>
            <person name="de Wit P.J.G.M."/>
            <person name="van der Burgt A."/>
            <person name="Oekmen B."/>
            <person name="Stergiopoulos I."/>
            <person name="Abd-Elsalam K.A."/>
            <person name="Aerts A.L."/>
            <person name="Bahkali A.H."/>
            <person name="Beenen H.G."/>
            <person name="Chettri P."/>
            <person name="Cox M.P."/>
            <person name="Datema E."/>
            <person name="de Vries R.P."/>
            <person name="Dhillon B."/>
            <person name="Ganley A.R."/>
            <person name="Griffiths S.A."/>
            <person name="Guo Y."/>
            <person name="Hamelin R.C."/>
            <person name="Henrissat B."/>
            <person name="Kabir M.S."/>
            <person name="Jashni M.K."/>
            <person name="Kema G."/>
            <person name="Klaubauf S."/>
            <person name="Lapidus A."/>
            <person name="Levasseur A."/>
            <person name="Lindquist E."/>
            <person name="Mehrabi R."/>
            <person name="Ohm R.A."/>
            <person name="Owen T.J."/>
            <person name="Salamov A."/>
            <person name="Schwelm A."/>
            <person name="Schijlen E."/>
            <person name="Sun H."/>
            <person name="van den Burg H.A."/>
            <person name="van Ham R.C.H.J."/>
            <person name="Zhang S."/>
            <person name="Goodwin S.B."/>
            <person name="Grigoriev I.V."/>
            <person name="Collemare J."/>
            <person name="Bradshaw R.E."/>
        </authorList>
    </citation>
    <scope>NUCLEOTIDE SEQUENCE [LARGE SCALE GENOMIC DNA]</scope>
    <source>
        <strain evidence="4">NZE10 / CBS 128990</strain>
    </source>
</reference>
<evidence type="ECO:0000313" key="3">
    <source>
        <dbReference type="EMBL" id="EME45959.1"/>
    </source>
</evidence>
<dbReference type="HOGENOM" id="CLU_717670_0_0_1"/>
<dbReference type="AlphaFoldDB" id="N1PU70"/>
<dbReference type="InterPro" id="IPR011009">
    <property type="entry name" value="Kinase-like_dom_sf"/>
</dbReference>
<name>N1PU70_DOTSN</name>
<feature type="region of interest" description="Disordered" evidence="1">
    <location>
        <begin position="285"/>
        <end position="385"/>
    </location>
</feature>
<reference evidence="3 4" key="2">
    <citation type="journal article" date="2012" name="PLoS Pathog.">
        <title>Diverse lifestyles and strategies of plant pathogenesis encoded in the genomes of eighteen Dothideomycetes fungi.</title>
        <authorList>
            <person name="Ohm R.A."/>
            <person name="Feau N."/>
            <person name="Henrissat B."/>
            <person name="Schoch C.L."/>
            <person name="Horwitz B.A."/>
            <person name="Barry K.W."/>
            <person name="Condon B.J."/>
            <person name="Copeland A.C."/>
            <person name="Dhillon B."/>
            <person name="Glaser F."/>
            <person name="Hesse C.N."/>
            <person name="Kosti I."/>
            <person name="LaButti K."/>
            <person name="Lindquist E.A."/>
            <person name="Lucas S."/>
            <person name="Salamov A.A."/>
            <person name="Bradshaw R.E."/>
            <person name="Ciuffetti L."/>
            <person name="Hamelin R.C."/>
            <person name="Kema G.H.J."/>
            <person name="Lawrence C."/>
            <person name="Scott J.A."/>
            <person name="Spatafora J.W."/>
            <person name="Turgeon B.G."/>
            <person name="de Wit P.J.G.M."/>
            <person name="Zhong S."/>
            <person name="Goodwin S.B."/>
            <person name="Grigoriev I.V."/>
        </authorList>
    </citation>
    <scope>NUCLEOTIDE SEQUENCE [LARGE SCALE GENOMIC DNA]</scope>
    <source>
        <strain evidence="4">NZE10 / CBS 128990</strain>
    </source>
</reference>
<evidence type="ECO:0000313" key="4">
    <source>
        <dbReference type="Proteomes" id="UP000016933"/>
    </source>
</evidence>
<dbReference type="SUPFAM" id="SSF56112">
    <property type="entry name" value="Protein kinase-like (PK-like)"/>
    <property type="match status" value="1"/>
</dbReference>
<gene>
    <name evidence="3" type="ORF">DOTSEDRAFT_51564</name>
</gene>
<sequence>MKPENIFLAENQGSDWKVYPTTKLGDWGLADFYNEGRSRLGEGSLKDYRYSPPEMRGPTRGLLEGLRPPHDYPARKITQTNVWAVGLQIWSLMQLQNGDTSMDEGSRDWRRRQNPTPFRMGAILKYSDQLRGLVMQCLSYLPDERPTFDKISLQIRAEQNSARKQEVNRLRDAPANDPGFFLFLQKERYPLRSTLYDEARNDPNFFNQLLPPPSPPHISPSARKIPDAWRDAETKRAKERQASQTRALMARLRLIEKERQKNRELQGEKASSLVSPQWSKNHPLQYWQGPSLAPPQWSPLTPGASGAAAVRPREKRKAMNEGDGDGDGMVGVKVEVNGRRPKKVPRRGGKEVSIKVGADDEGDDDLVVDDDDDDDESGLLAGLCR</sequence>
<dbReference type="PROSITE" id="PS50011">
    <property type="entry name" value="PROTEIN_KINASE_DOM"/>
    <property type="match status" value="1"/>
</dbReference>
<dbReference type="GO" id="GO:0005524">
    <property type="term" value="F:ATP binding"/>
    <property type="evidence" value="ECO:0007669"/>
    <property type="project" value="InterPro"/>
</dbReference>
<evidence type="ECO:0000256" key="1">
    <source>
        <dbReference type="SAM" id="MobiDB-lite"/>
    </source>
</evidence>
<protein>
    <recommendedName>
        <fullName evidence="2">Protein kinase domain-containing protein</fullName>
    </recommendedName>
</protein>
<keyword evidence="4" id="KW-1185">Reference proteome</keyword>
<dbReference type="InterPro" id="IPR000719">
    <property type="entry name" value="Prot_kinase_dom"/>
</dbReference>
<dbReference type="Gene3D" id="1.10.510.10">
    <property type="entry name" value="Transferase(Phosphotransferase) domain 1"/>
    <property type="match status" value="1"/>
</dbReference>
<feature type="domain" description="Protein kinase" evidence="2">
    <location>
        <begin position="1"/>
        <end position="157"/>
    </location>
</feature>
<dbReference type="Proteomes" id="UP000016933">
    <property type="component" value="Unassembled WGS sequence"/>
</dbReference>
<dbReference type="EMBL" id="KB446537">
    <property type="protein sequence ID" value="EME45959.1"/>
    <property type="molecule type" value="Genomic_DNA"/>
</dbReference>
<dbReference type="eggNOG" id="KOG1989">
    <property type="taxonomic scope" value="Eukaryota"/>
</dbReference>
<feature type="compositionally biased region" description="Acidic residues" evidence="1">
    <location>
        <begin position="359"/>
        <end position="377"/>
    </location>
</feature>
<accession>N1PU70</accession>
<dbReference type="GO" id="GO:0004672">
    <property type="term" value="F:protein kinase activity"/>
    <property type="evidence" value="ECO:0007669"/>
    <property type="project" value="InterPro"/>
</dbReference>
<organism evidence="3 4">
    <name type="scientific">Dothistroma septosporum (strain NZE10 / CBS 128990)</name>
    <name type="common">Red band needle blight fungus</name>
    <name type="synonym">Mycosphaerella pini</name>
    <dbReference type="NCBI Taxonomy" id="675120"/>
    <lineage>
        <taxon>Eukaryota</taxon>
        <taxon>Fungi</taxon>
        <taxon>Dikarya</taxon>
        <taxon>Ascomycota</taxon>
        <taxon>Pezizomycotina</taxon>
        <taxon>Dothideomycetes</taxon>
        <taxon>Dothideomycetidae</taxon>
        <taxon>Mycosphaerellales</taxon>
        <taxon>Mycosphaerellaceae</taxon>
        <taxon>Dothistroma</taxon>
    </lineage>
</organism>
<proteinExistence type="predicted"/>